<reference evidence="8 9" key="1">
    <citation type="submission" date="2017-10" db="EMBL/GenBank/DDBJ databases">
        <title>Nyctiphanis sp. nov., isolated from the stomach of the euphausiid Nyctiphanes simplex (Hansen, 1911) in the Gulf of California.</title>
        <authorList>
            <person name="Gomez-Gil B."/>
            <person name="Aguilar-Mendez M."/>
            <person name="Lopez-Cortes A."/>
            <person name="Gomez-Gutierrez J."/>
            <person name="Roque A."/>
            <person name="Lang E."/>
            <person name="Gonzalez-Castillo A."/>
        </authorList>
    </citation>
    <scope>NUCLEOTIDE SEQUENCE [LARGE SCALE GENOMIC DNA]</scope>
    <source>
        <strain evidence="8 9">CAIM 600</strain>
    </source>
</reference>
<gene>
    <name evidence="8" type="ORF">CS022_12070</name>
</gene>
<keyword evidence="6 7" id="KW-0472">Membrane</keyword>
<dbReference type="OrthoDB" id="21094at2"/>
<dbReference type="RefSeq" id="WP_129122467.1">
    <property type="nucleotide sequence ID" value="NZ_PEIB01000013.1"/>
</dbReference>
<dbReference type="Pfam" id="PF01914">
    <property type="entry name" value="MarC"/>
    <property type="match status" value="1"/>
</dbReference>
<feature type="transmembrane region" description="Helical" evidence="7">
    <location>
        <begin position="133"/>
        <end position="153"/>
    </location>
</feature>
<name>A0A4Q0YSC9_9GAMM</name>
<evidence type="ECO:0000313" key="8">
    <source>
        <dbReference type="EMBL" id="RXJ73024.1"/>
    </source>
</evidence>
<dbReference type="PANTHER" id="PTHR33508">
    <property type="entry name" value="UPF0056 MEMBRANE PROTEIN YHCE"/>
    <property type="match status" value="1"/>
</dbReference>
<feature type="transmembrane region" description="Helical" evidence="7">
    <location>
        <begin position="39"/>
        <end position="64"/>
    </location>
</feature>
<evidence type="ECO:0000256" key="5">
    <source>
        <dbReference type="ARBA" id="ARBA00022989"/>
    </source>
</evidence>
<comment type="caution">
    <text evidence="8">The sequence shown here is derived from an EMBL/GenBank/DDBJ whole genome shotgun (WGS) entry which is preliminary data.</text>
</comment>
<comment type="subcellular location">
    <subcellularLocation>
        <location evidence="1 7">Cell membrane</location>
        <topology evidence="1 7">Multi-pass membrane protein</topology>
    </subcellularLocation>
</comment>
<comment type="similarity">
    <text evidence="2 7">Belongs to the UPF0056 (MarC) family.</text>
</comment>
<keyword evidence="9" id="KW-1185">Reference proteome</keyword>
<evidence type="ECO:0000256" key="4">
    <source>
        <dbReference type="ARBA" id="ARBA00022692"/>
    </source>
</evidence>
<protein>
    <recommendedName>
        <fullName evidence="7">UPF0056 membrane protein</fullName>
    </recommendedName>
</protein>
<evidence type="ECO:0000256" key="6">
    <source>
        <dbReference type="ARBA" id="ARBA00023136"/>
    </source>
</evidence>
<keyword evidence="5 7" id="KW-1133">Transmembrane helix</keyword>
<evidence type="ECO:0000256" key="2">
    <source>
        <dbReference type="ARBA" id="ARBA00009784"/>
    </source>
</evidence>
<dbReference type="Proteomes" id="UP000290287">
    <property type="component" value="Unassembled WGS sequence"/>
</dbReference>
<feature type="transmembrane region" description="Helical" evidence="7">
    <location>
        <begin position="70"/>
        <end position="88"/>
    </location>
</feature>
<dbReference type="InterPro" id="IPR002771">
    <property type="entry name" value="Multi_antbiot-R_MarC"/>
</dbReference>
<evidence type="ECO:0000313" key="9">
    <source>
        <dbReference type="Proteomes" id="UP000290287"/>
    </source>
</evidence>
<feature type="transmembrane region" description="Helical" evidence="7">
    <location>
        <begin position="108"/>
        <end position="127"/>
    </location>
</feature>
<dbReference type="PANTHER" id="PTHR33508:SF10">
    <property type="entry name" value="UPF0056 INNER MEMBRANE PROTEIN YHGN"/>
    <property type="match status" value="1"/>
</dbReference>
<proteinExistence type="inferred from homology"/>
<feature type="transmembrane region" description="Helical" evidence="7">
    <location>
        <begin position="6"/>
        <end position="27"/>
    </location>
</feature>
<organism evidence="8 9">
    <name type="scientific">Veronia nyctiphanis</name>
    <dbReference type="NCBI Taxonomy" id="1278244"/>
    <lineage>
        <taxon>Bacteria</taxon>
        <taxon>Pseudomonadati</taxon>
        <taxon>Pseudomonadota</taxon>
        <taxon>Gammaproteobacteria</taxon>
        <taxon>Vibrionales</taxon>
        <taxon>Vibrionaceae</taxon>
        <taxon>Veronia</taxon>
    </lineage>
</organism>
<dbReference type="EMBL" id="PEIB01000013">
    <property type="protein sequence ID" value="RXJ73024.1"/>
    <property type="molecule type" value="Genomic_DNA"/>
</dbReference>
<dbReference type="NCBIfam" id="TIGR00427">
    <property type="entry name" value="NAAT family transporter"/>
    <property type="match status" value="1"/>
</dbReference>
<keyword evidence="3" id="KW-1003">Cell membrane</keyword>
<feature type="transmembrane region" description="Helical" evidence="7">
    <location>
        <begin position="174"/>
        <end position="193"/>
    </location>
</feature>
<dbReference type="NCBIfam" id="NF008010">
    <property type="entry name" value="PRK10739.1"/>
    <property type="match status" value="1"/>
</dbReference>
<dbReference type="GO" id="GO:0005886">
    <property type="term" value="C:plasma membrane"/>
    <property type="evidence" value="ECO:0007669"/>
    <property type="project" value="UniProtKB-SubCell"/>
</dbReference>
<dbReference type="AlphaFoldDB" id="A0A4Q0YSC9"/>
<evidence type="ECO:0000256" key="1">
    <source>
        <dbReference type="ARBA" id="ARBA00004651"/>
    </source>
</evidence>
<evidence type="ECO:0000256" key="3">
    <source>
        <dbReference type="ARBA" id="ARBA00022475"/>
    </source>
</evidence>
<keyword evidence="4 7" id="KW-0812">Transmembrane</keyword>
<evidence type="ECO:0000256" key="7">
    <source>
        <dbReference type="RuleBase" id="RU362048"/>
    </source>
</evidence>
<sequence length="200" mass="22193">MDMVSAAVMLFLIMDPMGNLPIFSSILRHIEKKRRRKILIRELLIALAVMMLFLYAGQVILNFLSLQREAISISGSIILFLIALKMIFPSHESSTSLAAGEEPLIVPLAIPMLAGPSILATLILIAHQSPDKMLDWTLALLIAWGASAFILMFGELFEKLVGDRGLAAIERLMGMLLMMISVQMFLNGLVSYFEHIKSGY</sequence>
<accession>A0A4Q0YSC9</accession>